<dbReference type="Pfam" id="PF04238">
    <property type="entry name" value="DUF420"/>
    <property type="match status" value="1"/>
</dbReference>
<organism evidence="2 3">
    <name type="scientific">Chitinophaga agri</name>
    <dbReference type="NCBI Taxonomy" id="2703787"/>
    <lineage>
        <taxon>Bacteria</taxon>
        <taxon>Pseudomonadati</taxon>
        <taxon>Bacteroidota</taxon>
        <taxon>Chitinophagia</taxon>
        <taxon>Chitinophagales</taxon>
        <taxon>Chitinophagaceae</taxon>
        <taxon>Chitinophaga</taxon>
    </lineage>
</organism>
<feature type="transmembrane region" description="Helical" evidence="1">
    <location>
        <begin position="170"/>
        <end position="188"/>
    </location>
</feature>
<dbReference type="RefSeq" id="WP_162333132.1">
    <property type="nucleotide sequence ID" value="NZ_CP048113.1"/>
</dbReference>
<proteinExistence type="predicted"/>
<keyword evidence="1" id="KW-0812">Transmembrane</keyword>
<sequence>MDIKNKNLNLPIAIISIVIPIVVALLIYLPRPQMEAGFDVHILPLFHAVLNSATSVLLVGSLFFIRKGQVKAHKVTNLIAVVLSLIFLISYVTYHFFVPSTKFGDLDHNNIVDAAEKATAGGIAYVYYFILLTHIVLAVVIVPMVLFTLLRGFQDDIVRHRKIARITWPIWFYVAVTGVIVYIMISPYY</sequence>
<keyword evidence="1" id="KW-0472">Membrane</keyword>
<dbReference type="PANTHER" id="PTHR37692">
    <property type="entry name" value="HYPOTHETICAL MEMBRANE SPANNING PROTEIN"/>
    <property type="match status" value="1"/>
</dbReference>
<gene>
    <name evidence="2" type="ORF">GWR21_18210</name>
</gene>
<name>A0A6B9ZG74_9BACT</name>
<evidence type="ECO:0000313" key="2">
    <source>
        <dbReference type="EMBL" id="QHS61462.1"/>
    </source>
</evidence>
<dbReference type="PANTHER" id="PTHR37692:SF1">
    <property type="entry name" value="DUF420 DOMAIN-CONTAINING PROTEIN"/>
    <property type="match status" value="1"/>
</dbReference>
<dbReference type="AlphaFoldDB" id="A0A6B9ZG74"/>
<protein>
    <submittedName>
        <fullName evidence="2">DUF420 domain-containing protein</fullName>
    </submittedName>
</protein>
<evidence type="ECO:0000256" key="1">
    <source>
        <dbReference type="SAM" id="Phobius"/>
    </source>
</evidence>
<keyword evidence="3" id="KW-1185">Reference proteome</keyword>
<accession>A0A6B9ZG74</accession>
<feature type="transmembrane region" description="Helical" evidence="1">
    <location>
        <begin position="125"/>
        <end position="150"/>
    </location>
</feature>
<dbReference type="Proteomes" id="UP000476411">
    <property type="component" value="Chromosome"/>
</dbReference>
<evidence type="ECO:0000313" key="3">
    <source>
        <dbReference type="Proteomes" id="UP000476411"/>
    </source>
</evidence>
<feature type="transmembrane region" description="Helical" evidence="1">
    <location>
        <begin position="77"/>
        <end position="97"/>
    </location>
</feature>
<keyword evidence="1" id="KW-1133">Transmembrane helix</keyword>
<dbReference type="KEGG" id="chih:GWR21_18210"/>
<dbReference type="EMBL" id="CP048113">
    <property type="protein sequence ID" value="QHS61462.1"/>
    <property type="molecule type" value="Genomic_DNA"/>
</dbReference>
<reference evidence="2 3" key="1">
    <citation type="submission" date="2020-01" db="EMBL/GenBank/DDBJ databases">
        <title>Complete genome sequence of Chitinophaga sp. H33E-04 isolated from quinoa roots.</title>
        <authorList>
            <person name="Weon H.-Y."/>
            <person name="Lee S.A."/>
        </authorList>
    </citation>
    <scope>NUCLEOTIDE SEQUENCE [LARGE SCALE GENOMIC DNA]</scope>
    <source>
        <strain evidence="2 3">H33E-04</strain>
    </source>
</reference>
<feature type="transmembrane region" description="Helical" evidence="1">
    <location>
        <begin position="42"/>
        <end position="65"/>
    </location>
</feature>
<dbReference type="InterPro" id="IPR007352">
    <property type="entry name" value="DUF420"/>
</dbReference>
<feature type="transmembrane region" description="Helical" evidence="1">
    <location>
        <begin position="12"/>
        <end position="30"/>
    </location>
</feature>